<dbReference type="InterPro" id="IPR042120">
    <property type="entry name" value="MutL_C_dimsub"/>
</dbReference>
<proteinExistence type="inferred from homology"/>
<dbReference type="InterPro" id="IPR020667">
    <property type="entry name" value="DNA_mismatch_repair_MutL"/>
</dbReference>
<dbReference type="SMART" id="SM01340">
    <property type="entry name" value="DNA_mis_repair"/>
    <property type="match status" value="1"/>
</dbReference>
<feature type="domain" description="DNA mismatch repair protein S5" evidence="5">
    <location>
        <begin position="209"/>
        <end position="330"/>
    </location>
</feature>
<dbReference type="PROSITE" id="PS00058">
    <property type="entry name" value="DNA_MISMATCH_REPAIR_1"/>
    <property type="match status" value="1"/>
</dbReference>
<dbReference type="Pfam" id="PF01119">
    <property type="entry name" value="DNA_mis_repair"/>
    <property type="match status" value="1"/>
</dbReference>
<dbReference type="FunFam" id="3.30.565.10:FF:000003">
    <property type="entry name" value="DNA mismatch repair endonuclease MutL"/>
    <property type="match status" value="1"/>
</dbReference>
<dbReference type="AlphaFoldDB" id="A0A3B1CN54"/>
<dbReference type="Gene3D" id="3.30.230.10">
    <property type="match status" value="1"/>
</dbReference>
<keyword evidence="3" id="KW-0234">DNA repair</keyword>
<dbReference type="InterPro" id="IPR014721">
    <property type="entry name" value="Ribsml_uS5_D2-typ_fold_subgr"/>
</dbReference>
<gene>
    <name evidence="6" type="ORF">MNBD_NITROSPIRAE01-1832</name>
</gene>
<dbReference type="HAMAP" id="MF_00149">
    <property type="entry name" value="DNA_mis_repair"/>
    <property type="match status" value="1"/>
</dbReference>
<name>A0A3B1CN54_9ZZZZ</name>
<dbReference type="PANTHER" id="PTHR10073:SF12">
    <property type="entry name" value="DNA MISMATCH REPAIR PROTEIN MLH1"/>
    <property type="match status" value="1"/>
</dbReference>
<evidence type="ECO:0000256" key="1">
    <source>
        <dbReference type="ARBA" id="ARBA00006082"/>
    </source>
</evidence>
<evidence type="ECO:0000256" key="3">
    <source>
        <dbReference type="ARBA" id="ARBA00023204"/>
    </source>
</evidence>
<dbReference type="Pfam" id="PF02518">
    <property type="entry name" value="HATPase_c"/>
    <property type="match status" value="1"/>
</dbReference>
<dbReference type="InterPro" id="IPR042121">
    <property type="entry name" value="MutL_C_regsub"/>
</dbReference>
<accession>A0A3B1CN54</accession>
<dbReference type="InterPro" id="IPR014790">
    <property type="entry name" value="MutL_C"/>
</dbReference>
<evidence type="ECO:0000313" key="6">
    <source>
        <dbReference type="EMBL" id="VAX31976.1"/>
    </source>
</evidence>
<keyword evidence="2" id="KW-0227">DNA damage</keyword>
<dbReference type="InterPro" id="IPR013507">
    <property type="entry name" value="DNA_mismatch_S5_2-like"/>
</dbReference>
<evidence type="ECO:0000259" key="4">
    <source>
        <dbReference type="SMART" id="SM00853"/>
    </source>
</evidence>
<dbReference type="Gene3D" id="3.30.1370.100">
    <property type="entry name" value="MutL, C-terminal domain, regulatory subdomain"/>
    <property type="match status" value="1"/>
</dbReference>
<dbReference type="GO" id="GO:0006298">
    <property type="term" value="P:mismatch repair"/>
    <property type="evidence" value="ECO:0007669"/>
    <property type="project" value="InterPro"/>
</dbReference>
<dbReference type="GO" id="GO:0030983">
    <property type="term" value="F:mismatched DNA binding"/>
    <property type="evidence" value="ECO:0007669"/>
    <property type="project" value="InterPro"/>
</dbReference>
<dbReference type="InterPro" id="IPR037198">
    <property type="entry name" value="MutL_C_sf"/>
</dbReference>
<dbReference type="CDD" id="cd00782">
    <property type="entry name" value="MutL_Trans"/>
    <property type="match status" value="1"/>
</dbReference>
<dbReference type="InterPro" id="IPR038973">
    <property type="entry name" value="MutL/Mlh/Pms-like"/>
</dbReference>
<dbReference type="InterPro" id="IPR014762">
    <property type="entry name" value="DNA_mismatch_repair_CS"/>
</dbReference>
<dbReference type="Gene3D" id="3.30.565.10">
    <property type="entry name" value="Histidine kinase-like ATPase, C-terminal domain"/>
    <property type="match status" value="1"/>
</dbReference>
<feature type="domain" description="MutL C-terminal dimerisation" evidence="4">
    <location>
        <begin position="422"/>
        <end position="570"/>
    </location>
</feature>
<organism evidence="6">
    <name type="scientific">hydrothermal vent metagenome</name>
    <dbReference type="NCBI Taxonomy" id="652676"/>
    <lineage>
        <taxon>unclassified sequences</taxon>
        <taxon>metagenomes</taxon>
        <taxon>ecological metagenomes</taxon>
    </lineage>
</organism>
<dbReference type="InterPro" id="IPR002099">
    <property type="entry name" value="MutL/Mlh/PMS"/>
</dbReference>
<dbReference type="GO" id="GO:0016887">
    <property type="term" value="F:ATP hydrolysis activity"/>
    <property type="evidence" value="ECO:0007669"/>
    <property type="project" value="InterPro"/>
</dbReference>
<dbReference type="SUPFAM" id="SSF118116">
    <property type="entry name" value="DNA mismatch repair protein MutL"/>
    <property type="match status" value="1"/>
</dbReference>
<dbReference type="CDD" id="cd16926">
    <property type="entry name" value="HATPase_MutL-MLH-PMS-like"/>
    <property type="match status" value="1"/>
</dbReference>
<dbReference type="Pfam" id="PF08676">
    <property type="entry name" value="MutL_C"/>
    <property type="match status" value="1"/>
</dbReference>
<dbReference type="SUPFAM" id="SSF54211">
    <property type="entry name" value="Ribosomal protein S5 domain 2-like"/>
    <property type="match status" value="1"/>
</dbReference>
<dbReference type="InterPro" id="IPR020568">
    <property type="entry name" value="Ribosomal_Su5_D2-typ_SF"/>
</dbReference>
<protein>
    <submittedName>
        <fullName evidence="6">DNA mismatch repair protein MutL</fullName>
    </submittedName>
</protein>
<sequence>MGRINLLSVALANKIAAGEVVARPASVVKELVENAIDAKSQSIFVSVVEGGSRLIQVMDDGEGIAADEVPLAFERHATSKIAHDDDLAAIMTLGFRGEALPSIASVSRMSLVSRCAEADEGTEIQIEGGFVQSIRSIGCAIGSTFEVRDLFYNVPARRKFLKSQQTELGHIHRVLMQLALAQHAIHFRLIHGGRTLFDVPAATSLEDRAFQLLGEKVTARTLSLSEDSPIQDGLSLTALISRPPLKKNLKKEQYLYVNLRPIKSPLMTHAVYEAYKSYLMKGEDPFFILFLTLDPKKLDVNVHPGKLEVRFENTSEIHQAIRNIIRDVLSTSGAGPLPENEPPVFDQTRDLNTHQAYPISSSTPWPGWPESQAFSDRPENAGEVVQEKSAPFSRTSLFAQDSDIAPENMPAPMGGTVPMIRPLAQVYGTFLLAEIDGVFTIVDQHTAHERVLYEIFIAAWHAPGDSEKKLEIQPLLIPQQIDLSEEKSLLLRDQLEALAEAGIKIESFGETTFLVRELPALIATLDVEGFLNEVTEDLMDLGVTGSLEEPIRLILASMACHGAVRAHQSMSLPEIKALLEMYYQRKTPPTCPHGRPIVIRYPLFELEKLFRRK</sequence>
<dbReference type="InterPro" id="IPR036890">
    <property type="entry name" value="HATPase_C_sf"/>
</dbReference>
<evidence type="ECO:0000259" key="5">
    <source>
        <dbReference type="SMART" id="SM01340"/>
    </source>
</evidence>
<dbReference type="GO" id="GO:0005524">
    <property type="term" value="F:ATP binding"/>
    <property type="evidence" value="ECO:0007669"/>
    <property type="project" value="InterPro"/>
</dbReference>
<dbReference type="SUPFAM" id="SSF55874">
    <property type="entry name" value="ATPase domain of HSP90 chaperone/DNA topoisomerase II/histidine kinase"/>
    <property type="match status" value="1"/>
</dbReference>
<reference evidence="6" key="1">
    <citation type="submission" date="2018-06" db="EMBL/GenBank/DDBJ databases">
        <authorList>
            <person name="Zhirakovskaya E."/>
        </authorList>
    </citation>
    <scope>NUCLEOTIDE SEQUENCE</scope>
</reference>
<dbReference type="GO" id="GO:0032300">
    <property type="term" value="C:mismatch repair complex"/>
    <property type="evidence" value="ECO:0007669"/>
    <property type="project" value="InterPro"/>
</dbReference>
<dbReference type="Gene3D" id="3.30.1540.20">
    <property type="entry name" value="MutL, C-terminal domain, dimerisation subdomain"/>
    <property type="match status" value="1"/>
</dbReference>
<comment type="similarity">
    <text evidence="1">Belongs to the DNA mismatch repair MutL/HexB family.</text>
</comment>
<dbReference type="GO" id="GO:0140664">
    <property type="term" value="F:ATP-dependent DNA damage sensor activity"/>
    <property type="evidence" value="ECO:0007669"/>
    <property type="project" value="InterPro"/>
</dbReference>
<dbReference type="SMART" id="SM00853">
    <property type="entry name" value="MutL_C"/>
    <property type="match status" value="1"/>
</dbReference>
<dbReference type="NCBIfam" id="TIGR00585">
    <property type="entry name" value="mutl"/>
    <property type="match status" value="1"/>
</dbReference>
<dbReference type="InterPro" id="IPR003594">
    <property type="entry name" value="HATPase_dom"/>
</dbReference>
<dbReference type="EMBL" id="UOGF01000081">
    <property type="protein sequence ID" value="VAX31976.1"/>
    <property type="molecule type" value="Genomic_DNA"/>
</dbReference>
<dbReference type="PANTHER" id="PTHR10073">
    <property type="entry name" value="DNA MISMATCH REPAIR PROTEIN MLH, PMS, MUTL"/>
    <property type="match status" value="1"/>
</dbReference>
<evidence type="ECO:0000256" key="2">
    <source>
        <dbReference type="ARBA" id="ARBA00022763"/>
    </source>
</evidence>